<evidence type="ECO:0000256" key="1">
    <source>
        <dbReference type="SAM" id="MobiDB-lite"/>
    </source>
</evidence>
<dbReference type="InterPro" id="IPR051043">
    <property type="entry name" value="Sulfatase_Mod_Factor_Kinase"/>
</dbReference>
<evidence type="ECO:0000313" key="3">
    <source>
        <dbReference type="EMBL" id="PDW03807.1"/>
    </source>
</evidence>
<keyword evidence="4" id="KW-1185">Reference proteome</keyword>
<gene>
    <name evidence="3" type="ORF">CJ255_07060</name>
</gene>
<dbReference type="SUPFAM" id="SSF56436">
    <property type="entry name" value="C-type lectin-like"/>
    <property type="match status" value="1"/>
</dbReference>
<dbReference type="Proteomes" id="UP000220527">
    <property type="component" value="Unassembled WGS sequence"/>
</dbReference>
<evidence type="ECO:0000313" key="4">
    <source>
        <dbReference type="Proteomes" id="UP000220527"/>
    </source>
</evidence>
<dbReference type="OrthoDB" id="9768004at2"/>
<dbReference type="PANTHER" id="PTHR23150">
    <property type="entry name" value="SULFATASE MODIFYING FACTOR 1, 2"/>
    <property type="match status" value="1"/>
</dbReference>
<feature type="domain" description="Sulfatase-modifying factor enzyme-like" evidence="2">
    <location>
        <begin position="340"/>
        <end position="532"/>
    </location>
</feature>
<protein>
    <recommendedName>
        <fullName evidence="2">Sulfatase-modifying factor enzyme-like domain-containing protein</fullName>
    </recommendedName>
</protein>
<dbReference type="AlphaFoldDB" id="A0A2A6RL54"/>
<accession>A0A2A6RL54</accession>
<dbReference type="InterPro" id="IPR016187">
    <property type="entry name" value="CTDL_fold"/>
</dbReference>
<dbReference type="Pfam" id="PF03781">
    <property type="entry name" value="FGE-sulfatase"/>
    <property type="match status" value="1"/>
</dbReference>
<dbReference type="InterPro" id="IPR042095">
    <property type="entry name" value="SUMF_sf"/>
</dbReference>
<proteinExistence type="predicted"/>
<organism evidence="3 4">
    <name type="scientific">Candidatus Viridilinea mediisalina</name>
    <dbReference type="NCBI Taxonomy" id="2024553"/>
    <lineage>
        <taxon>Bacteria</taxon>
        <taxon>Bacillati</taxon>
        <taxon>Chloroflexota</taxon>
        <taxon>Chloroflexia</taxon>
        <taxon>Chloroflexales</taxon>
        <taxon>Chloroflexineae</taxon>
        <taxon>Oscillochloridaceae</taxon>
        <taxon>Candidatus Viridilinea</taxon>
    </lineage>
</organism>
<feature type="compositionally biased region" description="Polar residues" evidence="1">
    <location>
        <begin position="593"/>
        <end position="603"/>
    </location>
</feature>
<dbReference type="GO" id="GO:0120147">
    <property type="term" value="F:formylglycine-generating oxidase activity"/>
    <property type="evidence" value="ECO:0007669"/>
    <property type="project" value="TreeGrafter"/>
</dbReference>
<dbReference type="EMBL" id="NQWI01000021">
    <property type="protein sequence ID" value="PDW03807.1"/>
    <property type="molecule type" value="Genomic_DNA"/>
</dbReference>
<evidence type="ECO:0000259" key="2">
    <source>
        <dbReference type="Pfam" id="PF03781"/>
    </source>
</evidence>
<reference evidence="4" key="1">
    <citation type="submission" date="2017-08" db="EMBL/GenBank/DDBJ databases">
        <authorList>
            <person name="Grouzdev D.S."/>
            <person name="Gaisin V.A."/>
            <person name="Rysina M.S."/>
            <person name="Gorlenko V.M."/>
        </authorList>
    </citation>
    <scope>NUCLEOTIDE SEQUENCE [LARGE SCALE GENOMIC DNA]</scope>
    <source>
        <strain evidence="4">Kir15-3F</strain>
    </source>
</reference>
<name>A0A2A6RL54_9CHLR</name>
<dbReference type="PANTHER" id="PTHR23150:SF19">
    <property type="entry name" value="FORMYLGLYCINE-GENERATING ENZYME"/>
    <property type="match status" value="1"/>
</dbReference>
<comment type="caution">
    <text evidence="3">The sequence shown here is derived from an EMBL/GenBank/DDBJ whole genome shotgun (WGS) entry which is preliminary data.</text>
</comment>
<dbReference type="InterPro" id="IPR005532">
    <property type="entry name" value="SUMF_dom"/>
</dbReference>
<sequence>MWPGSWHVVASISVGQRRSWWAGMRSAAACPCSFRCAATPLLLTLMALLLFRRGILPRDRPKLYEEILELLLGQWDKVRAGQSLADAIGCPDWTSERLRPLLDRLSYEAHLAGSSHDGRGRLERGRVRDALIEFFEKAKLPDAWGAAQRCLSYFEQRSGLLTADGPSSYVFAHLTLQEHCAGLHLLLSRDPVAQVLARRQEDRWREPIFLGLGVIQATNPYLVEKLLRTLIMRHEGEHAKTDACWYRDLILAAELGHDRDWSYLREQEVDVAGLQADLRRGLVTLLADRAQPLPVAERVRVGFLLGDLGDPRYPVTLEEWKTELARRNEEFGQPVGYWCYVRGGSYQIGGWDADEQAAEIALPAFWLARYPITVAQFAPFVEVGYAPDAERWWTKNGWQWKQRNKRTEPREWRGADYNSPNQPVIGVSWYEATAYCAWLSEQMQSSGYVVRLPSEAEWEAAAAYDTQGQRHNYPWGEAEPTPELAIYDASKLGRPAPVGCCPAGAAPCGELDMAGNVWECTCSHWAGYPAQSGQVKVDFQMKNRSHGQSYRPTPPQKFPLDKSLRCAIIMCSKRMFVRVRRHTQGVLDESCNHHNSTSGSTLGRSACTGGD</sequence>
<feature type="region of interest" description="Disordered" evidence="1">
    <location>
        <begin position="589"/>
        <end position="611"/>
    </location>
</feature>
<dbReference type="Gene3D" id="3.90.1580.10">
    <property type="entry name" value="paralog of FGE (formylglycine-generating enzyme)"/>
    <property type="match status" value="1"/>
</dbReference>